<feature type="repeat" description="TPR" evidence="3">
    <location>
        <begin position="159"/>
        <end position="192"/>
    </location>
</feature>
<evidence type="ECO:0000256" key="5">
    <source>
        <dbReference type="SAM" id="SignalP"/>
    </source>
</evidence>
<dbReference type="PANTHER" id="PTHR45641">
    <property type="entry name" value="TETRATRICOPEPTIDE REPEAT PROTEIN (AFU_ORTHOLOGUE AFUA_6G03870)"/>
    <property type="match status" value="1"/>
</dbReference>
<evidence type="ECO:0000256" key="3">
    <source>
        <dbReference type="PROSITE-ProRule" id="PRU00339"/>
    </source>
</evidence>
<dbReference type="SMART" id="SM00028">
    <property type="entry name" value="TPR"/>
    <property type="match status" value="5"/>
</dbReference>
<reference evidence="6 7" key="1">
    <citation type="submission" date="2020-03" db="EMBL/GenBank/DDBJ databases">
        <title>Metabolic flexibility allows generalist bacteria to become dominant in a frequently disturbed ecosystem.</title>
        <authorList>
            <person name="Chen Y.-J."/>
            <person name="Leung P.M."/>
            <person name="Bay S.K."/>
            <person name="Hugenholtz P."/>
            <person name="Kessler A.J."/>
            <person name="Shelley G."/>
            <person name="Waite D.W."/>
            <person name="Cook P.L."/>
            <person name="Greening C."/>
        </authorList>
    </citation>
    <scope>NUCLEOTIDE SEQUENCE [LARGE SCALE GENOMIC DNA]</scope>
    <source>
        <strain evidence="6">SS_bin_28</strain>
    </source>
</reference>
<comment type="caution">
    <text evidence="6">The sequence shown here is derived from an EMBL/GenBank/DDBJ whole genome shotgun (WGS) entry which is preliminary data.</text>
</comment>
<evidence type="ECO:0000313" key="7">
    <source>
        <dbReference type="Proteomes" id="UP000547674"/>
    </source>
</evidence>
<sequence>MNAPTLSRCGSLIFTLCVVAVLLSCSSKTEAPPETTKKSETRAQEPGVTQDTKESSPASDPNGIRSGKASPSGTEALFADWREKLDKGILGVRAEIDTKVNEFEAAGNDSSQVFADLLDLCVIAAWRHGAVNDPNTLAQAERALKLQTKLNGSGTLETYQSLYSLGVIYAEQGKYPLALPYFERAHACKINAGVSQGEIAHSIHAIANIHYLTGDIPQALEQYDKALEMLIQTYGDEHQRVAKTMGSLGNVYSNLGALEIADRLVRRSLEILQKTVPEDKGTLIAYTLVDLAELLAKQGKEIEAAEVIRQAISIMNESGPEDHPHISMEYNDLAVIYHDRLDFKQATQNYEMSISLREDIGSNPTSFGVLLNLANLKVDQGNWEKAFEEYAFIRSALKREVGEDHPLSQIANVNEAMAYMLHGDLETAVSDAIEAETRMRANARQFAGAFSSAQALNYERLRPSGLDPVLSATKLSTEDDPTS</sequence>
<keyword evidence="5" id="KW-0732">Signal</keyword>
<feature type="non-terminal residue" evidence="6">
    <location>
        <position position="483"/>
    </location>
</feature>
<organism evidence="6 7">
    <name type="scientific">Eiseniibacteriota bacterium</name>
    <dbReference type="NCBI Taxonomy" id="2212470"/>
    <lineage>
        <taxon>Bacteria</taxon>
        <taxon>Candidatus Eiseniibacteriota</taxon>
    </lineage>
</organism>
<name>A0A7Y2EA28_UNCEI</name>
<feature type="compositionally biased region" description="Polar residues" evidence="4">
    <location>
        <begin position="47"/>
        <end position="59"/>
    </location>
</feature>
<dbReference type="AlphaFoldDB" id="A0A7Y2EA28"/>
<keyword evidence="1" id="KW-0677">Repeat</keyword>
<evidence type="ECO:0000256" key="1">
    <source>
        <dbReference type="ARBA" id="ARBA00022737"/>
    </source>
</evidence>
<dbReference type="Pfam" id="PF13424">
    <property type="entry name" value="TPR_12"/>
    <property type="match status" value="2"/>
</dbReference>
<dbReference type="EMBL" id="JABDJR010000591">
    <property type="protein sequence ID" value="NNF08006.1"/>
    <property type="molecule type" value="Genomic_DNA"/>
</dbReference>
<dbReference type="Proteomes" id="UP000547674">
    <property type="component" value="Unassembled WGS sequence"/>
</dbReference>
<proteinExistence type="predicted"/>
<feature type="chain" id="PRO_5030988461" evidence="5">
    <location>
        <begin position="32"/>
        <end position="483"/>
    </location>
</feature>
<dbReference type="SUPFAM" id="SSF48452">
    <property type="entry name" value="TPR-like"/>
    <property type="match status" value="2"/>
</dbReference>
<dbReference type="InterPro" id="IPR019734">
    <property type="entry name" value="TPR_rpt"/>
</dbReference>
<dbReference type="PROSITE" id="PS50005">
    <property type="entry name" value="TPR"/>
    <property type="match status" value="1"/>
</dbReference>
<dbReference type="Pfam" id="PF13432">
    <property type="entry name" value="TPR_16"/>
    <property type="match status" value="1"/>
</dbReference>
<evidence type="ECO:0000256" key="2">
    <source>
        <dbReference type="ARBA" id="ARBA00022803"/>
    </source>
</evidence>
<accession>A0A7Y2EA28</accession>
<dbReference type="PANTHER" id="PTHR45641:SF19">
    <property type="entry name" value="NEPHROCYSTIN-3"/>
    <property type="match status" value="1"/>
</dbReference>
<keyword evidence="2 3" id="KW-0802">TPR repeat</keyword>
<dbReference type="Gene3D" id="1.25.40.10">
    <property type="entry name" value="Tetratricopeptide repeat domain"/>
    <property type="match status" value="2"/>
</dbReference>
<feature type="region of interest" description="Disordered" evidence="4">
    <location>
        <begin position="29"/>
        <end position="72"/>
    </location>
</feature>
<evidence type="ECO:0000313" key="6">
    <source>
        <dbReference type="EMBL" id="NNF08006.1"/>
    </source>
</evidence>
<gene>
    <name evidence="6" type="ORF">HKN21_14680</name>
</gene>
<evidence type="ECO:0000256" key="4">
    <source>
        <dbReference type="SAM" id="MobiDB-lite"/>
    </source>
</evidence>
<dbReference type="InterPro" id="IPR011990">
    <property type="entry name" value="TPR-like_helical_dom_sf"/>
</dbReference>
<protein>
    <submittedName>
        <fullName evidence="6">Tetratricopeptide repeat protein</fullName>
    </submittedName>
</protein>
<feature type="signal peptide" evidence="5">
    <location>
        <begin position="1"/>
        <end position="31"/>
    </location>
</feature>